<dbReference type="CDD" id="cd02766">
    <property type="entry name" value="MopB_3"/>
    <property type="match status" value="1"/>
</dbReference>
<dbReference type="InterPro" id="IPR037920">
    <property type="entry name" value="YoaE_C"/>
</dbReference>
<dbReference type="SMART" id="SM00926">
    <property type="entry name" value="Molybdop_Fe4S4"/>
    <property type="match status" value="1"/>
</dbReference>
<evidence type="ECO:0000259" key="5">
    <source>
        <dbReference type="PROSITE" id="PS51669"/>
    </source>
</evidence>
<dbReference type="InterPro" id="IPR050612">
    <property type="entry name" value="Prok_Mopterin_Oxidored"/>
</dbReference>
<dbReference type="RefSeq" id="WP_379727467.1">
    <property type="nucleotide sequence ID" value="NZ_JBHRYJ010000002.1"/>
</dbReference>
<evidence type="ECO:0000256" key="3">
    <source>
        <dbReference type="ARBA" id="ARBA00023004"/>
    </source>
</evidence>
<feature type="domain" description="4Fe-4S Mo/W bis-MGD-type" evidence="5">
    <location>
        <begin position="16"/>
        <end position="74"/>
    </location>
</feature>
<reference evidence="7" key="1">
    <citation type="journal article" date="2019" name="Int. J. Syst. Evol. Microbiol.">
        <title>The Global Catalogue of Microorganisms (GCM) 10K type strain sequencing project: providing services to taxonomists for standard genome sequencing and annotation.</title>
        <authorList>
            <consortium name="The Broad Institute Genomics Platform"/>
            <consortium name="The Broad Institute Genome Sequencing Center for Infectious Disease"/>
            <person name="Wu L."/>
            <person name="Ma J."/>
        </authorList>
    </citation>
    <scope>NUCLEOTIDE SEQUENCE [LARGE SCALE GENOMIC DNA]</scope>
    <source>
        <strain evidence="7">KCTC 42182</strain>
    </source>
</reference>
<proteinExistence type="inferred from homology"/>
<comment type="similarity">
    <text evidence="1">Belongs to the prokaryotic molybdopterin-containing oxidoreductase family.</text>
</comment>
<dbReference type="PROSITE" id="PS51669">
    <property type="entry name" value="4FE4S_MOW_BIS_MGD"/>
    <property type="match status" value="1"/>
</dbReference>
<accession>A0ABV7VHP5</accession>
<dbReference type="InterPro" id="IPR006656">
    <property type="entry name" value="Mopterin_OxRdtase"/>
</dbReference>
<dbReference type="SUPFAM" id="SSF53706">
    <property type="entry name" value="Formate dehydrogenase/DMSO reductase, domains 1-3"/>
    <property type="match status" value="1"/>
</dbReference>
<dbReference type="SUPFAM" id="SSF50692">
    <property type="entry name" value="ADC-like"/>
    <property type="match status" value="1"/>
</dbReference>
<gene>
    <name evidence="6" type="ORF">ACFOOQ_13550</name>
</gene>
<dbReference type="Gene3D" id="2.20.25.90">
    <property type="entry name" value="ADC-like domains"/>
    <property type="match status" value="1"/>
</dbReference>
<dbReference type="Pfam" id="PF04879">
    <property type="entry name" value="Molybdop_Fe4S4"/>
    <property type="match status" value="1"/>
</dbReference>
<dbReference type="PANTHER" id="PTHR43742">
    <property type="entry name" value="TRIMETHYLAMINE-N-OXIDE REDUCTASE"/>
    <property type="match status" value="1"/>
</dbReference>
<dbReference type="InterPro" id="IPR006657">
    <property type="entry name" value="MoPterin_dinucl-bd_dom"/>
</dbReference>
<dbReference type="Gene3D" id="3.40.228.10">
    <property type="entry name" value="Dimethylsulfoxide Reductase, domain 2"/>
    <property type="match status" value="1"/>
</dbReference>
<dbReference type="PANTHER" id="PTHR43742:SF6">
    <property type="entry name" value="OXIDOREDUCTASE YYAE-RELATED"/>
    <property type="match status" value="1"/>
</dbReference>
<dbReference type="Proteomes" id="UP001595711">
    <property type="component" value="Unassembled WGS sequence"/>
</dbReference>
<evidence type="ECO:0000256" key="1">
    <source>
        <dbReference type="ARBA" id="ARBA00010312"/>
    </source>
</evidence>
<keyword evidence="4" id="KW-0411">Iron-sulfur</keyword>
<comment type="caution">
    <text evidence="6">The sequence shown here is derived from an EMBL/GenBank/DDBJ whole genome shotgun (WGS) entry which is preliminary data.</text>
</comment>
<organism evidence="6 7">
    <name type="scientific">Ferrovibrio xuzhouensis</name>
    <dbReference type="NCBI Taxonomy" id="1576914"/>
    <lineage>
        <taxon>Bacteria</taxon>
        <taxon>Pseudomonadati</taxon>
        <taxon>Pseudomonadota</taxon>
        <taxon>Alphaproteobacteria</taxon>
        <taxon>Rhodospirillales</taxon>
        <taxon>Rhodospirillaceae</taxon>
        <taxon>Ferrovibrio</taxon>
    </lineage>
</organism>
<dbReference type="Gene3D" id="2.40.40.20">
    <property type="match status" value="1"/>
</dbReference>
<sequence length="697" mass="75350">MNAPFATVDKSKGDKPETGYSACPHDCPSTCALEIDLLPEGRIGRVRGAPGNSYTAGVICAKVARYAERANHPDRLLHPLLRTGPKGSGQYTQISWAEALDRTAEAFLKAEAQHGSEAVWPYYYAGTMGLVQRDGIHRLRHAKRYSGMHSTICVTLARAGFIAGTGSLRGPDPREMAKSDCVVIWGTNAVHTQVNVMTHAIRARKDRGAKIVVVDPYRNATAEQADLHLMLRPGTDGALACAVMHVLFRDGQADRAYLAQYTDGAEALEHHLRDRGPAWAAPITGLGENEITAFAHLLAERKRHFLRLGYGFSRSRNGAVNMHAAASIACVTGAWRHEGGGAFHNSGAIFNWNKTLIEGLDVLDPKIRMLDQSQIGAVLCGDAAALKNGPPVTALLIQNTNPVEVAPDSNRVKQGFLRADLFTCVHEQFMTATAKMADIVLPATMFTEHDDIYQAGGQQSILLGPKLVEAPGEARENHYVIAELARRVGAQHPGFDMTALEIADVTLKASGWPDAETLREKRWIDCQPDFRTSHFLDGFGWPGGKYRLAPDWAAMGPDVAGMPALPDHWTSIEAASEALPFRLVTAPARNFLNTTFTETPTSAGREQQPTAFIHPEDAAGLDIADGAAVRLGNDRGTVKLHARLFDGVRRGVVIVESIWPHVAFEEGIGVNALTGADAAQPNGGAAFHDTAIWVRPA</sequence>
<evidence type="ECO:0000256" key="2">
    <source>
        <dbReference type="ARBA" id="ARBA00022723"/>
    </source>
</evidence>
<dbReference type="InterPro" id="IPR009010">
    <property type="entry name" value="Asp_de-COase-like_dom_sf"/>
</dbReference>
<dbReference type="Pfam" id="PF00384">
    <property type="entry name" value="Molybdopterin"/>
    <property type="match status" value="1"/>
</dbReference>
<dbReference type="CDD" id="cd02786">
    <property type="entry name" value="MopB_CT_3"/>
    <property type="match status" value="1"/>
</dbReference>
<dbReference type="EMBL" id="JBHRYJ010000002">
    <property type="protein sequence ID" value="MFC3676577.1"/>
    <property type="molecule type" value="Genomic_DNA"/>
</dbReference>
<dbReference type="Pfam" id="PF01568">
    <property type="entry name" value="Molydop_binding"/>
    <property type="match status" value="1"/>
</dbReference>
<evidence type="ECO:0000313" key="7">
    <source>
        <dbReference type="Proteomes" id="UP001595711"/>
    </source>
</evidence>
<keyword evidence="3" id="KW-0408">Iron</keyword>
<dbReference type="Gene3D" id="3.40.50.740">
    <property type="match status" value="1"/>
</dbReference>
<evidence type="ECO:0000256" key="4">
    <source>
        <dbReference type="ARBA" id="ARBA00023014"/>
    </source>
</evidence>
<dbReference type="Gene3D" id="3.30.2070.10">
    <property type="entry name" value="Formate dehydrogenase/DMSO reductase"/>
    <property type="match status" value="1"/>
</dbReference>
<keyword evidence="2" id="KW-0479">Metal-binding</keyword>
<name>A0ABV7VHP5_9PROT</name>
<dbReference type="InterPro" id="IPR006963">
    <property type="entry name" value="Mopterin_OxRdtase_4Fe-4S_dom"/>
</dbReference>
<protein>
    <submittedName>
        <fullName evidence="6">Molybdopterin-dependent oxidoreductase</fullName>
    </submittedName>
</protein>
<keyword evidence="7" id="KW-1185">Reference proteome</keyword>
<evidence type="ECO:0000313" key="6">
    <source>
        <dbReference type="EMBL" id="MFC3676577.1"/>
    </source>
</evidence>